<protein>
    <submittedName>
        <fullName evidence="1">Uncharacterized protein</fullName>
    </submittedName>
</protein>
<organism evidence="1 3">
    <name type="scientific">Punica granatum</name>
    <name type="common">Pomegranate</name>
    <dbReference type="NCBI Taxonomy" id="22663"/>
    <lineage>
        <taxon>Eukaryota</taxon>
        <taxon>Viridiplantae</taxon>
        <taxon>Streptophyta</taxon>
        <taxon>Embryophyta</taxon>
        <taxon>Tracheophyta</taxon>
        <taxon>Spermatophyta</taxon>
        <taxon>Magnoliopsida</taxon>
        <taxon>eudicotyledons</taxon>
        <taxon>Gunneridae</taxon>
        <taxon>Pentapetalae</taxon>
        <taxon>rosids</taxon>
        <taxon>malvids</taxon>
        <taxon>Myrtales</taxon>
        <taxon>Lythraceae</taxon>
        <taxon>Punica</taxon>
    </lineage>
</organism>
<proteinExistence type="predicted"/>
<comment type="caution">
    <text evidence="1">The sequence shown here is derived from an EMBL/GenBank/DDBJ whole genome shotgun (WGS) entry which is preliminary data.</text>
</comment>
<accession>A0A218Y066</accession>
<reference evidence="3" key="1">
    <citation type="journal article" date="2017" name="Plant J.">
        <title>The pomegranate (Punica granatum L.) genome and the genomics of punicalagin biosynthesis.</title>
        <authorList>
            <person name="Qin G."/>
            <person name="Xu C."/>
            <person name="Ming R."/>
            <person name="Tang H."/>
            <person name="Guyot R."/>
            <person name="Kramer E.M."/>
            <person name="Hu Y."/>
            <person name="Yi X."/>
            <person name="Qi Y."/>
            <person name="Xu X."/>
            <person name="Gao Z."/>
            <person name="Pan H."/>
            <person name="Jian J."/>
            <person name="Tian Y."/>
            <person name="Yue Z."/>
            <person name="Xu Y."/>
        </authorList>
    </citation>
    <scope>NUCLEOTIDE SEQUENCE [LARGE SCALE GENOMIC DNA]</scope>
    <source>
        <strain evidence="3">cv. Dabenzi</strain>
    </source>
</reference>
<evidence type="ECO:0000313" key="4">
    <source>
        <dbReference type="Proteomes" id="UP000233551"/>
    </source>
</evidence>
<dbReference type="EMBL" id="MTKT01000544">
    <property type="protein sequence ID" value="OWM90697.1"/>
    <property type="molecule type" value="Genomic_DNA"/>
</dbReference>
<dbReference type="AlphaFoldDB" id="A0A218Y066"/>
<evidence type="ECO:0000313" key="1">
    <source>
        <dbReference type="EMBL" id="OWM90697.1"/>
    </source>
</evidence>
<evidence type="ECO:0000313" key="3">
    <source>
        <dbReference type="Proteomes" id="UP000197138"/>
    </source>
</evidence>
<name>A0A218Y066_PUNGR</name>
<reference evidence="1" key="2">
    <citation type="submission" date="2017-06" db="EMBL/GenBank/DDBJ databases">
        <title>The pomegranate genome and the genomics of punicalagin biosynthesis.</title>
        <authorList>
            <person name="Xu C."/>
        </authorList>
    </citation>
    <scope>NUCLEOTIDE SEQUENCE [LARGE SCALE GENOMIC DNA]</scope>
    <source>
        <tissue evidence="1">Fresh leaf</tissue>
    </source>
</reference>
<gene>
    <name evidence="1" type="ORF">CDL15_Pgr021002</name>
    <name evidence="2" type="ORF">CRG98_024749</name>
</gene>
<keyword evidence="4" id="KW-1185">Reference proteome</keyword>
<dbReference type="Proteomes" id="UP000233551">
    <property type="component" value="Unassembled WGS sequence"/>
</dbReference>
<dbReference type="Proteomes" id="UP000197138">
    <property type="component" value="Unassembled WGS sequence"/>
</dbReference>
<sequence>MGSGSPIGGSSPQIVWDLKFEIPVDSREGAANLPPRPHLHGRQHPLWVHATSVVGSRSLSDGPGPFPFFIEF</sequence>
<reference evidence="2 4" key="3">
    <citation type="submission" date="2017-11" db="EMBL/GenBank/DDBJ databases">
        <title>De-novo sequencing of pomegranate (Punica granatum L.) genome.</title>
        <authorList>
            <person name="Akparov Z."/>
            <person name="Amiraslanov A."/>
            <person name="Hajiyeva S."/>
            <person name="Abbasov M."/>
            <person name="Kaur K."/>
            <person name="Hamwieh A."/>
            <person name="Solovyev V."/>
            <person name="Salamov A."/>
            <person name="Braich B."/>
            <person name="Kosarev P."/>
            <person name="Mahmoud A."/>
            <person name="Hajiyev E."/>
            <person name="Babayeva S."/>
            <person name="Izzatullayeva V."/>
            <person name="Mammadov A."/>
            <person name="Mammadov A."/>
            <person name="Sharifova S."/>
            <person name="Ojaghi J."/>
            <person name="Eynullazada K."/>
            <person name="Bayramov B."/>
            <person name="Abdulazimova A."/>
            <person name="Shahmuradov I."/>
        </authorList>
    </citation>
    <scope>NUCLEOTIDE SEQUENCE [LARGE SCALE GENOMIC DNA]</scope>
    <source>
        <strain evidence="2">AG2017</strain>
        <strain evidence="4">cv. AG2017</strain>
        <tissue evidence="2">Leaf</tissue>
    </source>
</reference>
<dbReference type="EMBL" id="PGOL01001762">
    <property type="protein sequence ID" value="PKI54866.1"/>
    <property type="molecule type" value="Genomic_DNA"/>
</dbReference>
<evidence type="ECO:0000313" key="2">
    <source>
        <dbReference type="EMBL" id="PKI54866.1"/>
    </source>
</evidence>